<sequence>MLGLRTTIYKVGHIEQATEWYSKAFETKPYFNEPFYVGFNIGGFELGLQPEDETTTDKTESVVSYWGVEDIHEVYRKLIALGATEHEAPYNVGGELMTATVKDPFGNILGIIYNPYFKLETT</sequence>
<name>A0A8J6UBF4_9FLAO</name>
<reference evidence="2" key="1">
    <citation type="journal article" date="2013" name="Int. J. Syst. Evol. Microbiol.">
        <title>Aestuariibaculum suncheonense gen. nov., sp. nov., a marine bacterium of the family Flavobacteriaceae isolated from a tidal flat and emended descriptions of the genera Gaetbulibacter and Tamlana.</title>
        <authorList>
            <person name="Jeong S.H."/>
            <person name="Park M.S."/>
            <person name="Jin H.M."/>
            <person name="Lee K."/>
            <person name="Park W."/>
            <person name="Jeon C.O."/>
        </authorList>
    </citation>
    <scope>NUCLEOTIDE SEQUENCE</scope>
    <source>
        <strain evidence="2">SC17</strain>
    </source>
</reference>
<dbReference type="PROSITE" id="PS51819">
    <property type="entry name" value="VOC"/>
    <property type="match status" value="1"/>
</dbReference>
<dbReference type="AlphaFoldDB" id="A0A8J6UBF4"/>
<feature type="domain" description="VOC" evidence="1">
    <location>
        <begin position="3"/>
        <end position="114"/>
    </location>
</feature>
<dbReference type="CDD" id="cd06587">
    <property type="entry name" value="VOC"/>
    <property type="match status" value="1"/>
</dbReference>
<dbReference type="Gene3D" id="3.10.180.10">
    <property type="entry name" value="2,3-Dihydroxybiphenyl 1,2-Dioxygenase, domain 1"/>
    <property type="match status" value="1"/>
</dbReference>
<dbReference type="InterPro" id="IPR037523">
    <property type="entry name" value="VOC_core"/>
</dbReference>
<dbReference type="RefSeq" id="WP_188216331.1">
    <property type="nucleotide sequence ID" value="NZ_BAABGH010000011.1"/>
</dbReference>
<dbReference type="Pfam" id="PF00903">
    <property type="entry name" value="Glyoxalase"/>
    <property type="match status" value="1"/>
</dbReference>
<evidence type="ECO:0000259" key="1">
    <source>
        <dbReference type="PROSITE" id="PS51819"/>
    </source>
</evidence>
<gene>
    <name evidence="2" type="ORF">ICJ84_10390</name>
</gene>
<dbReference type="SUPFAM" id="SSF54593">
    <property type="entry name" value="Glyoxalase/Bleomycin resistance protein/Dihydroxybiphenyl dioxygenase"/>
    <property type="match status" value="1"/>
</dbReference>
<accession>A0A8J6UBF4</accession>
<reference evidence="2" key="2">
    <citation type="submission" date="2020-09" db="EMBL/GenBank/DDBJ databases">
        <authorList>
            <person name="Wu Z."/>
        </authorList>
    </citation>
    <scope>NUCLEOTIDE SEQUENCE</scope>
    <source>
        <strain evidence="2">SC17</strain>
    </source>
</reference>
<evidence type="ECO:0000313" key="2">
    <source>
        <dbReference type="EMBL" id="MBD0835845.1"/>
    </source>
</evidence>
<keyword evidence="3" id="KW-1185">Reference proteome</keyword>
<comment type="caution">
    <text evidence="2">The sequence shown here is derived from an EMBL/GenBank/DDBJ whole genome shotgun (WGS) entry which is preliminary data.</text>
</comment>
<evidence type="ECO:0000313" key="3">
    <source>
        <dbReference type="Proteomes" id="UP000602057"/>
    </source>
</evidence>
<organism evidence="2 3">
    <name type="scientific">Aestuariibaculum suncheonense</name>
    <dbReference type="NCBI Taxonomy" id="1028745"/>
    <lineage>
        <taxon>Bacteria</taxon>
        <taxon>Pseudomonadati</taxon>
        <taxon>Bacteroidota</taxon>
        <taxon>Flavobacteriia</taxon>
        <taxon>Flavobacteriales</taxon>
        <taxon>Flavobacteriaceae</taxon>
    </lineage>
</organism>
<dbReference type="InterPro" id="IPR029068">
    <property type="entry name" value="Glyas_Bleomycin-R_OHBP_Dase"/>
</dbReference>
<protein>
    <submittedName>
        <fullName evidence="2">VOC family protein</fullName>
    </submittedName>
</protein>
<dbReference type="EMBL" id="JACVXC010000003">
    <property type="protein sequence ID" value="MBD0835845.1"/>
    <property type="molecule type" value="Genomic_DNA"/>
</dbReference>
<dbReference type="Proteomes" id="UP000602057">
    <property type="component" value="Unassembled WGS sequence"/>
</dbReference>
<dbReference type="InterPro" id="IPR004360">
    <property type="entry name" value="Glyas_Fos-R_dOase_dom"/>
</dbReference>
<proteinExistence type="predicted"/>